<accession>A0A0F7TZA4</accession>
<evidence type="ECO:0000313" key="2">
    <source>
        <dbReference type="Proteomes" id="UP000042958"/>
    </source>
</evidence>
<dbReference type="EMBL" id="CDHK01000008">
    <property type="protein sequence ID" value="CEJ60357.1"/>
    <property type="molecule type" value="Genomic_DNA"/>
</dbReference>
<reference evidence="2" key="1">
    <citation type="journal article" date="2015" name="Genome Announc.">
        <title>Draft genome sequence of the fungus Penicillium brasilianum MG11.</title>
        <authorList>
            <person name="Horn F."/>
            <person name="Linde J."/>
            <person name="Mattern D.J."/>
            <person name="Walther G."/>
            <person name="Guthke R."/>
            <person name="Brakhage A.A."/>
            <person name="Valiante V."/>
        </authorList>
    </citation>
    <scope>NUCLEOTIDE SEQUENCE [LARGE SCALE GENOMIC DNA]</scope>
    <source>
        <strain evidence="2">MG11</strain>
    </source>
</reference>
<proteinExistence type="predicted"/>
<dbReference type="AlphaFoldDB" id="A0A0F7TZA4"/>
<evidence type="ECO:0008006" key="3">
    <source>
        <dbReference type="Google" id="ProtNLM"/>
    </source>
</evidence>
<protein>
    <recommendedName>
        <fullName evidence="3">ABM domain-containing protein</fullName>
    </recommendedName>
</protein>
<sequence>MARAAAPTQMIVLPIKEEIQIDTPSTPAGQVWSQILNVLENWSGFRRLYWGRHVEKPGEVHLHIVRDSLHQHYALLASPEWQRLTASLGALGVPGATSLIVRHAMMSEFTPQPKSLGNGAPVTGTAIYLTPDPAGWEATWALWTTIVPKVPGCLGVTGGWMVEPMEESLCYVVYVGWESVEMHDAYHHTKDFRQRVVILRENNQGYREYGHVAFRHSRTRRPANL</sequence>
<keyword evidence="2" id="KW-1185">Reference proteome</keyword>
<dbReference type="OrthoDB" id="3830579at2759"/>
<evidence type="ECO:0000313" key="1">
    <source>
        <dbReference type="EMBL" id="CEJ60357.1"/>
    </source>
</evidence>
<dbReference type="Gene3D" id="3.30.70.100">
    <property type="match status" value="2"/>
</dbReference>
<organism evidence="1 2">
    <name type="scientific">Penicillium brasilianum</name>
    <dbReference type="NCBI Taxonomy" id="104259"/>
    <lineage>
        <taxon>Eukaryota</taxon>
        <taxon>Fungi</taxon>
        <taxon>Dikarya</taxon>
        <taxon>Ascomycota</taxon>
        <taxon>Pezizomycotina</taxon>
        <taxon>Eurotiomycetes</taxon>
        <taxon>Eurotiomycetidae</taxon>
        <taxon>Eurotiales</taxon>
        <taxon>Aspergillaceae</taxon>
        <taxon>Penicillium</taxon>
    </lineage>
</organism>
<dbReference type="Proteomes" id="UP000042958">
    <property type="component" value="Unassembled WGS sequence"/>
</dbReference>
<name>A0A0F7TZA4_PENBI</name>
<gene>
    <name evidence="1" type="ORF">PMG11_08934</name>
</gene>
<dbReference type="InterPro" id="IPR011008">
    <property type="entry name" value="Dimeric_a/b-barrel"/>
</dbReference>
<dbReference type="SUPFAM" id="SSF54909">
    <property type="entry name" value="Dimeric alpha+beta barrel"/>
    <property type="match status" value="2"/>
</dbReference>